<dbReference type="Gene3D" id="1.10.260.40">
    <property type="entry name" value="lambda repressor-like DNA-binding domains"/>
    <property type="match status" value="1"/>
</dbReference>
<protein>
    <submittedName>
        <fullName evidence="2">Helix-turn-helix domain-containing protein</fullName>
    </submittedName>
</protein>
<feature type="domain" description="HTH cro/C1-type" evidence="1">
    <location>
        <begin position="18"/>
        <end position="57"/>
    </location>
</feature>
<reference evidence="2" key="1">
    <citation type="submission" date="2022-01" db="EMBL/GenBank/DDBJ databases">
        <title>Antribacter sp. nov., isolated from Guizhou of China.</title>
        <authorList>
            <person name="Chengliang C."/>
            <person name="Ya Z."/>
        </authorList>
    </citation>
    <scope>NUCLEOTIDE SEQUENCE</scope>
    <source>
        <strain evidence="2">KLBMP 9083</strain>
    </source>
</reference>
<dbReference type="EMBL" id="JAKGSG010000012">
    <property type="protein sequence ID" value="MCF4120071.1"/>
    <property type="molecule type" value="Genomic_DNA"/>
</dbReference>
<organism evidence="2 3">
    <name type="scientific">Antribacter soli</name>
    <dbReference type="NCBI Taxonomy" id="2910976"/>
    <lineage>
        <taxon>Bacteria</taxon>
        <taxon>Bacillati</taxon>
        <taxon>Actinomycetota</taxon>
        <taxon>Actinomycetes</taxon>
        <taxon>Micrococcales</taxon>
        <taxon>Promicromonosporaceae</taxon>
        <taxon>Antribacter</taxon>
    </lineage>
</organism>
<proteinExistence type="predicted"/>
<sequence length="85" mass="9189">MKQHWYRARGLAAIGAAVRGARESTGLTQNQMAEHIGSSRPTISRLERGVVVSTDVLAGALAEAGYELYVVPRGARVTVELPREE</sequence>
<dbReference type="AlphaFoldDB" id="A0AA41QBH4"/>
<comment type="caution">
    <text evidence="2">The sequence shown here is derived from an EMBL/GenBank/DDBJ whole genome shotgun (WGS) entry which is preliminary data.</text>
</comment>
<dbReference type="GO" id="GO:0003677">
    <property type="term" value="F:DNA binding"/>
    <property type="evidence" value="ECO:0007669"/>
    <property type="project" value="InterPro"/>
</dbReference>
<dbReference type="CDD" id="cd00093">
    <property type="entry name" value="HTH_XRE"/>
    <property type="match status" value="1"/>
</dbReference>
<dbReference type="InterPro" id="IPR001387">
    <property type="entry name" value="Cro/C1-type_HTH"/>
</dbReference>
<evidence type="ECO:0000313" key="2">
    <source>
        <dbReference type="EMBL" id="MCF4120071.1"/>
    </source>
</evidence>
<dbReference type="Pfam" id="PF13560">
    <property type="entry name" value="HTH_31"/>
    <property type="match status" value="1"/>
</dbReference>
<accession>A0AA41QBH4</accession>
<dbReference type="SMART" id="SM00530">
    <property type="entry name" value="HTH_XRE"/>
    <property type="match status" value="1"/>
</dbReference>
<dbReference type="RefSeq" id="WP_236087783.1">
    <property type="nucleotide sequence ID" value="NZ_JAKGSG010000012.1"/>
</dbReference>
<keyword evidence="3" id="KW-1185">Reference proteome</keyword>
<evidence type="ECO:0000259" key="1">
    <source>
        <dbReference type="PROSITE" id="PS50943"/>
    </source>
</evidence>
<name>A0AA41QBH4_9MICO</name>
<gene>
    <name evidence="2" type="ORF">L1785_03685</name>
</gene>
<evidence type="ECO:0000313" key="3">
    <source>
        <dbReference type="Proteomes" id="UP001165405"/>
    </source>
</evidence>
<dbReference type="InterPro" id="IPR010982">
    <property type="entry name" value="Lambda_DNA-bd_dom_sf"/>
</dbReference>
<dbReference type="Proteomes" id="UP001165405">
    <property type="component" value="Unassembled WGS sequence"/>
</dbReference>
<dbReference type="PROSITE" id="PS50943">
    <property type="entry name" value="HTH_CROC1"/>
    <property type="match status" value="1"/>
</dbReference>
<dbReference type="SUPFAM" id="SSF47413">
    <property type="entry name" value="lambda repressor-like DNA-binding domains"/>
    <property type="match status" value="1"/>
</dbReference>